<sequence>MKLSSKQQSMFATLTISSTSAFLAWMGDLARFYWHPTPDLFNALSSTAPLSFLHPIVERYFVYPMYGNENSSREFPVIGACYSAGIGEKN</sequence>
<dbReference type="EMBL" id="ML996565">
    <property type="protein sequence ID" value="KAF2762460.1"/>
    <property type="molecule type" value="Genomic_DNA"/>
</dbReference>
<dbReference type="AlphaFoldDB" id="A0A6A6WJP6"/>
<feature type="non-terminal residue" evidence="1">
    <location>
        <position position="90"/>
    </location>
</feature>
<proteinExistence type="predicted"/>
<dbReference type="Proteomes" id="UP000799437">
    <property type="component" value="Unassembled WGS sequence"/>
</dbReference>
<protein>
    <submittedName>
        <fullName evidence="1">Uncharacterized protein</fullName>
    </submittedName>
</protein>
<dbReference type="GeneID" id="54484025"/>
<organism evidence="1 2">
    <name type="scientific">Pseudovirgaria hyperparasitica</name>
    <dbReference type="NCBI Taxonomy" id="470096"/>
    <lineage>
        <taxon>Eukaryota</taxon>
        <taxon>Fungi</taxon>
        <taxon>Dikarya</taxon>
        <taxon>Ascomycota</taxon>
        <taxon>Pezizomycotina</taxon>
        <taxon>Dothideomycetes</taxon>
        <taxon>Dothideomycetes incertae sedis</taxon>
        <taxon>Acrospermales</taxon>
        <taxon>Acrospermaceae</taxon>
        <taxon>Pseudovirgaria</taxon>
    </lineage>
</organism>
<name>A0A6A6WJP6_9PEZI</name>
<dbReference type="RefSeq" id="XP_033604911.1">
    <property type="nucleotide sequence ID" value="XM_033742971.1"/>
</dbReference>
<evidence type="ECO:0000313" key="2">
    <source>
        <dbReference type="Proteomes" id="UP000799437"/>
    </source>
</evidence>
<evidence type="ECO:0000313" key="1">
    <source>
        <dbReference type="EMBL" id="KAF2762460.1"/>
    </source>
</evidence>
<accession>A0A6A6WJP6</accession>
<keyword evidence="2" id="KW-1185">Reference proteome</keyword>
<reference evidence="1" key="1">
    <citation type="journal article" date="2020" name="Stud. Mycol.">
        <title>101 Dothideomycetes genomes: a test case for predicting lifestyles and emergence of pathogens.</title>
        <authorList>
            <person name="Haridas S."/>
            <person name="Albert R."/>
            <person name="Binder M."/>
            <person name="Bloem J."/>
            <person name="Labutti K."/>
            <person name="Salamov A."/>
            <person name="Andreopoulos B."/>
            <person name="Baker S."/>
            <person name="Barry K."/>
            <person name="Bills G."/>
            <person name="Bluhm B."/>
            <person name="Cannon C."/>
            <person name="Castanera R."/>
            <person name="Culley D."/>
            <person name="Daum C."/>
            <person name="Ezra D."/>
            <person name="Gonzalez J."/>
            <person name="Henrissat B."/>
            <person name="Kuo A."/>
            <person name="Liang C."/>
            <person name="Lipzen A."/>
            <person name="Lutzoni F."/>
            <person name="Magnuson J."/>
            <person name="Mondo S."/>
            <person name="Nolan M."/>
            <person name="Ohm R."/>
            <person name="Pangilinan J."/>
            <person name="Park H.-J."/>
            <person name="Ramirez L."/>
            <person name="Alfaro M."/>
            <person name="Sun H."/>
            <person name="Tritt A."/>
            <person name="Yoshinaga Y."/>
            <person name="Zwiers L.-H."/>
            <person name="Turgeon B."/>
            <person name="Goodwin S."/>
            <person name="Spatafora J."/>
            <person name="Crous P."/>
            <person name="Grigoriev I."/>
        </authorList>
    </citation>
    <scope>NUCLEOTIDE SEQUENCE</scope>
    <source>
        <strain evidence="1">CBS 121739</strain>
    </source>
</reference>
<gene>
    <name evidence="1" type="ORF">EJ05DRAFT_471480</name>
</gene>